<evidence type="ECO:0000259" key="4">
    <source>
        <dbReference type="Pfam" id="PF18738"/>
    </source>
</evidence>
<evidence type="ECO:0000256" key="3">
    <source>
        <dbReference type="SAM" id="SignalP"/>
    </source>
</evidence>
<keyword evidence="3" id="KW-0732">Signal</keyword>
<evidence type="ECO:0000259" key="5">
    <source>
        <dbReference type="Pfam" id="PF20720"/>
    </source>
</evidence>
<feature type="domain" description="Novel STAND NTPase 3" evidence="5">
    <location>
        <begin position="373"/>
        <end position="522"/>
    </location>
</feature>
<keyword evidence="2" id="KW-0812">Transmembrane</keyword>
<feature type="chain" id="PRO_5036475525" description="AAA+ ATPase domain-containing protein" evidence="3">
    <location>
        <begin position="27"/>
        <end position="738"/>
    </location>
</feature>
<dbReference type="InterPro" id="IPR049050">
    <property type="entry name" value="nSTAND3"/>
</dbReference>
<evidence type="ECO:0008006" key="8">
    <source>
        <dbReference type="Google" id="ProtNLM"/>
    </source>
</evidence>
<accession>A0A8W8KBM5</accession>
<sequence length="738" mass="85604">MEGYSFDSFLMVRLILCLIVCPYVWGNLFKEVSSCPSSKEEWRHRSEKKQCKEPIPDFMCAAIENQQRRFGEICTVVGLTSKGKCVVLDADTYNLNFVRCYATSGCPPNAYISFDLYKYPVCYNYSRETTFSTSTTEAEQDKQITSRNPENTDRDGSVHAIAISTLTVFLCVLFVFLLLLKKKRSKPKKDLENNEADEPTFLLNADSKLEEALCKQKISILGGYMKFQLVKLSKVKNLRFYMVTHSESLKLHFKENFDRMMNSGTVDWTKFDLDTVYTLLSNFCGITRTDRGWGYKPKDKDISVGADIERIRVLVNEYLDNKTFKKEEADQILERWRWVKKEVDSRDIIDFDRETKINYKKLKPNNVVEHGTVVTRVIANILEKLQSKKIVTCCGTIGCGKTTALEYIARKYRDDGWTIKWNKEFIDESFFNNVIESNTDKIFICCDNLFGSFGCQVFSDEMFDNFHFFMHSINKGENNIKVLLGIHEHVIEEISSKHSLVSQDYNAFVEMDSLSQSEALLIYITQQEKSDIKQEYIPFEDFLELNKNRSANVGAPFQTLMISAAPDVFGTRAFCNQPFQLLTEHFSELLHDNEEMFFSLFYVMCVVVFDKRQDELERGIANAIYPRLDKNTIDNYLPEFGPYIQDDGNTVEIKHDVISIALFHTFMKLSTKPWSIFLACDIRRTLGLIRPYDQRNKLHPFAVPLSRETLHEAKTFIKTKNFHNNVDIRGHPLLEHFS</sequence>
<dbReference type="EnsemblMetazoa" id="G22819.8">
    <property type="protein sequence ID" value="G22819.8:cds"/>
    <property type="gene ID" value="G22819"/>
</dbReference>
<feature type="domain" description="DZIP3-like HEPN" evidence="4">
    <location>
        <begin position="264"/>
        <end position="318"/>
    </location>
</feature>
<evidence type="ECO:0000256" key="2">
    <source>
        <dbReference type="SAM" id="Phobius"/>
    </source>
</evidence>
<keyword evidence="2" id="KW-1133">Transmembrane helix</keyword>
<feature type="compositionally biased region" description="Basic and acidic residues" evidence="1">
    <location>
        <begin position="139"/>
        <end position="153"/>
    </location>
</feature>
<evidence type="ECO:0000313" key="6">
    <source>
        <dbReference type="EnsemblMetazoa" id="G22819.8:cds"/>
    </source>
</evidence>
<organism evidence="6 7">
    <name type="scientific">Magallana gigas</name>
    <name type="common">Pacific oyster</name>
    <name type="synonym">Crassostrea gigas</name>
    <dbReference type="NCBI Taxonomy" id="29159"/>
    <lineage>
        <taxon>Eukaryota</taxon>
        <taxon>Metazoa</taxon>
        <taxon>Spiralia</taxon>
        <taxon>Lophotrochozoa</taxon>
        <taxon>Mollusca</taxon>
        <taxon>Bivalvia</taxon>
        <taxon>Autobranchia</taxon>
        <taxon>Pteriomorphia</taxon>
        <taxon>Ostreida</taxon>
        <taxon>Ostreoidea</taxon>
        <taxon>Ostreidae</taxon>
        <taxon>Magallana</taxon>
    </lineage>
</organism>
<feature type="region of interest" description="Disordered" evidence="1">
    <location>
        <begin position="134"/>
        <end position="153"/>
    </location>
</feature>
<protein>
    <recommendedName>
        <fullName evidence="8">AAA+ ATPase domain-containing protein</fullName>
    </recommendedName>
</protein>
<reference evidence="6" key="1">
    <citation type="submission" date="2022-08" db="UniProtKB">
        <authorList>
            <consortium name="EnsemblMetazoa"/>
        </authorList>
    </citation>
    <scope>IDENTIFICATION</scope>
    <source>
        <strain evidence="6">05x7-T-G4-1.051#20</strain>
    </source>
</reference>
<evidence type="ECO:0000313" key="7">
    <source>
        <dbReference type="Proteomes" id="UP000005408"/>
    </source>
</evidence>
<dbReference type="InterPro" id="IPR027417">
    <property type="entry name" value="P-loop_NTPase"/>
</dbReference>
<feature type="signal peptide" evidence="3">
    <location>
        <begin position="1"/>
        <end position="26"/>
    </location>
</feature>
<dbReference type="InterPro" id="IPR041249">
    <property type="entry name" value="HEPN_DZIP3"/>
</dbReference>
<feature type="transmembrane region" description="Helical" evidence="2">
    <location>
        <begin position="158"/>
        <end position="180"/>
    </location>
</feature>
<name>A0A8W8KBM5_MAGGI</name>
<dbReference type="SUPFAM" id="SSF52540">
    <property type="entry name" value="P-loop containing nucleoside triphosphate hydrolases"/>
    <property type="match status" value="1"/>
</dbReference>
<dbReference type="Pfam" id="PF20720">
    <property type="entry name" value="nSTAND3"/>
    <property type="match status" value="1"/>
</dbReference>
<keyword evidence="2" id="KW-0472">Membrane</keyword>
<dbReference type="Proteomes" id="UP000005408">
    <property type="component" value="Unassembled WGS sequence"/>
</dbReference>
<dbReference type="OMA" id="HEIFSIA"/>
<proteinExistence type="predicted"/>
<dbReference type="Pfam" id="PF18738">
    <property type="entry name" value="HEPN_DZIP3"/>
    <property type="match status" value="1"/>
</dbReference>
<dbReference type="OrthoDB" id="6154347at2759"/>
<evidence type="ECO:0000256" key="1">
    <source>
        <dbReference type="SAM" id="MobiDB-lite"/>
    </source>
</evidence>
<dbReference type="AlphaFoldDB" id="A0A8W8KBM5"/>
<keyword evidence="7" id="KW-1185">Reference proteome</keyword>